<dbReference type="EMBL" id="MU839839">
    <property type="protein sequence ID" value="KAK1752661.1"/>
    <property type="molecule type" value="Genomic_DNA"/>
</dbReference>
<dbReference type="AlphaFoldDB" id="A0AAJ0BB32"/>
<evidence type="ECO:0000313" key="2">
    <source>
        <dbReference type="EMBL" id="KAK1752661.1"/>
    </source>
</evidence>
<evidence type="ECO:0000256" key="1">
    <source>
        <dbReference type="SAM" id="SignalP"/>
    </source>
</evidence>
<keyword evidence="3" id="KW-1185">Reference proteome</keyword>
<gene>
    <name evidence="2" type="ORF">QBC47DRAFT_363410</name>
</gene>
<dbReference type="Proteomes" id="UP001239445">
    <property type="component" value="Unassembled WGS sequence"/>
</dbReference>
<feature type="chain" id="PRO_5042459097" description="Cell wall cysteine-rich protein" evidence="1">
    <location>
        <begin position="20"/>
        <end position="753"/>
    </location>
</feature>
<reference evidence="2" key="1">
    <citation type="submission" date="2023-06" db="EMBL/GenBank/DDBJ databases">
        <title>Genome-scale phylogeny and comparative genomics of the fungal order Sordariales.</title>
        <authorList>
            <consortium name="Lawrence Berkeley National Laboratory"/>
            <person name="Hensen N."/>
            <person name="Bonometti L."/>
            <person name="Westerberg I."/>
            <person name="Brannstrom I.O."/>
            <person name="Guillou S."/>
            <person name="Cros-Aarteil S."/>
            <person name="Calhoun S."/>
            <person name="Haridas S."/>
            <person name="Kuo A."/>
            <person name="Mondo S."/>
            <person name="Pangilinan J."/>
            <person name="Riley R."/>
            <person name="Labutti K."/>
            <person name="Andreopoulos B."/>
            <person name="Lipzen A."/>
            <person name="Chen C."/>
            <person name="Yanf M."/>
            <person name="Daum C."/>
            <person name="Ng V."/>
            <person name="Clum A."/>
            <person name="Steindorff A."/>
            <person name="Ohm R."/>
            <person name="Martin F."/>
            <person name="Silar P."/>
            <person name="Natvig D."/>
            <person name="Lalanne C."/>
            <person name="Gautier V."/>
            <person name="Ament-Velasquez S.L."/>
            <person name="Kruys A."/>
            <person name="Hutchinson M.I."/>
            <person name="Powell A.J."/>
            <person name="Barry K."/>
            <person name="Miller A.N."/>
            <person name="Grigoriev I.V."/>
            <person name="Debuchy R."/>
            <person name="Gladieux P."/>
            <person name="Thoren M.H."/>
            <person name="Johannesson H."/>
        </authorList>
    </citation>
    <scope>NUCLEOTIDE SEQUENCE</scope>
    <source>
        <strain evidence="2">PSN4</strain>
    </source>
</reference>
<name>A0AAJ0BB32_9PEZI</name>
<proteinExistence type="predicted"/>
<dbReference type="PANTHER" id="PTHR37157">
    <property type="entry name" value="PRION-LIKE-(Q/N-RICH) DOMAIN-BEARING PROTEIN 25"/>
    <property type="match status" value="1"/>
</dbReference>
<evidence type="ECO:0000313" key="3">
    <source>
        <dbReference type="Proteomes" id="UP001239445"/>
    </source>
</evidence>
<accession>A0AAJ0BB32</accession>
<feature type="signal peptide" evidence="1">
    <location>
        <begin position="1"/>
        <end position="19"/>
    </location>
</feature>
<evidence type="ECO:0008006" key="4">
    <source>
        <dbReference type="Google" id="ProtNLM"/>
    </source>
</evidence>
<sequence>MAQRLAAVLLLTGAQHVAALSFPDGGQMILTPGVGTALSYGGGSLDPVSGIPIQSISIDDLFISYDNAGNGKCCPRGTMYNGRTCVFPSTAVCPRGFHLSGNVCVGTAVCPGDLAYVDGMCVDPNEPKCDHEGATFCKETHQCQSTSPPACSPPFERSGSNCVDPSGPQCKTGSYLDRELNLCISNTSPLCSSPDLHLDDKGRCVKDASCPKGTRMKSPGVCESTGLPQCPDSRYRYENGDCILEENPSCPQGGKFVDRVCILEEPPLCERGVYENGSCVSTDGPICPTSQHELKDGVCHLSTPPFCLAGDELFYVEGTQRRAVCCPTRSRPSPCGTKCVSDATEEEQCEDPMHWDPYGNVCWYTPGPSDCPPGYNYHPQHGQCIKTTSPECTTGSLFGGKCHLDDTPKCQEGRYDPPTQKCIAPPPTCPEGSFISGDKCVAIDGRPVCPLHTMLIGTRCVSTSPPECPPKTTLEGGVCVGKDHKPYCPKPNRIEGNKCVVPGTPACPEHTKLVGNDCVSDGDPICVPPFRFVAGSGKCVLPDGPTCGPRFQYSPTAGRCVSPVPPVCPPNSNYVYSQGKCISHNNPTCQEGKLDGYGNCVHDTDPQCPGEDTMFLEGVCVSRFDPECPEYTRLDPATKLCVSQAPPTCPENTELKDGICVAIQQPSCPHDMQLLNNQCVYKGNPDCPTGFRFVETLNKCVLNGLPDCPGNAQYDPVTMQCTTGSAQTCFNLQTCPPVEDDSPPGIGETPIYY</sequence>
<protein>
    <recommendedName>
        <fullName evidence="4">Cell wall cysteine-rich protein</fullName>
    </recommendedName>
</protein>
<keyword evidence="1" id="KW-0732">Signal</keyword>
<comment type="caution">
    <text evidence="2">The sequence shown here is derived from an EMBL/GenBank/DDBJ whole genome shotgun (WGS) entry which is preliminary data.</text>
</comment>
<dbReference type="PANTHER" id="PTHR37157:SF4">
    <property type="entry name" value="EB DOMAIN-CONTAINING PROTEIN"/>
    <property type="match status" value="1"/>
</dbReference>
<organism evidence="2 3">
    <name type="scientific">Echria macrotheca</name>
    <dbReference type="NCBI Taxonomy" id="438768"/>
    <lineage>
        <taxon>Eukaryota</taxon>
        <taxon>Fungi</taxon>
        <taxon>Dikarya</taxon>
        <taxon>Ascomycota</taxon>
        <taxon>Pezizomycotina</taxon>
        <taxon>Sordariomycetes</taxon>
        <taxon>Sordariomycetidae</taxon>
        <taxon>Sordariales</taxon>
        <taxon>Schizotheciaceae</taxon>
        <taxon>Echria</taxon>
    </lineage>
</organism>